<feature type="transmembrane region" description="Helical" evidence="1">
    <location>
        <begin position="12"/>
        <end position="30"/>
    </location>
</feature>
<dbReference type="OrthoDB" id="9049917at2"/>
<sequence>MAVTVRRWPMRLAQSLAVFVLCSMFFTWGALHAETKYDTGLFSHLSELEILVRLITIPVLIASAFFYLSGCSTSGPHESGMVPESAVDTAKSFRAQVVGVQWMNPLVRRDYSTEWQLLWTLGAAAPNKNDDMVRTEPESFTTVQPVASIVSNIGQRKSFRSVFLQYTEEIVRPFRNRYASNATYFYTVQPKSPKKWRELAGIHVELGLPDRQDLKPKDAEEVMRNVIISLFSIGGAPSVSSRNTPPDVRVSAGGPNVGFNTLDAALTYLESHPNESVWAMNWDVPEFPLDERMSENFALLILAGPTFDTEREPLAWIGRPATRNAKDFEVQSGQPRLVQAWRAAIDEAASNAGRPLTDVGYLIHDAGKASDAAGKRLATLGQALGEPLPEFDILKQGFNNTALMGDTGAGTALTNVALAIAYAHHKGTPVLVAGTAEADTAAAVVITPPARARVFDSAKDWFRARGERNAYLPWWGLRRDVDWSRYRQGYSE</sequence>
<organism evidence="2 3">
    <name type="scientific">Parazoarcus communis</name>
    <dbReference type="NCBI Taxonomy" id="41977"/>
    <lineage>
        <taxon>Bacteria</taxon>
        <taxon>Pseudomonadati</taxon>
        <taxon>Pseudomonadota</taxon>
        <taxon>Betaproteobacteria</taxon>
        <taxon>Rhodocyclales</taxon>
        <taxon>Zoogloeaceae</taxon>
        <taxon>Parazoarcus</taxon>
    </lineage>
</organism>
<proteinExistence type="predicted"/>
<reference evidence="2 3" key="1">
    <citation type="submission" date="2017-06" db="EMBL/GenBank/DDBJ databases">
        <title>Azoarcus sp. TSNA42 complete genome sequence.</title>
        <authorList>
            <person name="Woo J.-H."/>
            <person name="Kim H.-S."/>
        </authorList>
    </citation>
    <scope>NUCLEOTIDE SEQUENCE [LARGE SCALE GENOMIC DNA]</scope>
    <source>
        <strain evidence="2 3">TSNA42</strain>
    </source>
</reference>
<dbReference type="AlphaFoldDB" id="A0A2U8H2T5"/>
<dbReference type="Proteomes" id="UP000244902">
    <property type="component" value="Chromosome"/>
</dbReference>
<gene>
    <name evidence="2" type="ORF">CEW87_08960</name>
</gene>
<protein>
    <submittedName>
        <fullName evidence="2">Virulence factor</fullName>
    </submittedName>
</protein>
<evidence type="ECO:0000313" key="2">
    <source>
        <dbReference type="EMBL" id="AWI79486.1"/>
    </source>
</evidence>
<evidence type="ECO:0000313" key="3">
    <source>
        <dbReference type="Proteomes" id="UP000244902"/>
    </source>
</evidence>
<keyword evidence="1" id="KW-0812">Transmembrane</keyword>
<keyword evidence="1" id="KW-1133">Transmembrane helix</keyword>
<accession>A0A2U8H2T5</accession>
<dbReference type="EMBL" id="CP022188">
    <property type="protein sequence ID" value="AWI79486.1"/>
    <property type="molecule type" value="Genomic_DNA"/>
</dbReference>
<name>A0A2U8H2T5_9RHOO</name>
<keyword evidence="1" id="KW-0472">Membrane</keyword>
<evidence type="ECO:0000256" key="1">
    <source>
        <dbReference type="SAM" id="Phobius"/>
    </source>
</evidence>